<dbReference type="InterPro" id="IPR036388">
    <property type="entry name" value="WH-like_DNA-bd_sf"/>
</dbReference>
<comment type="similarity">
    <text evidence="1">Belongs to the LysR transcriptional regulatory family.</text>
</comment>
<comment type="caution">
    <text evidence="6">The sequence shown here is derived from an EMBL/GenBank/DDBJ whole genome shotgun (WGS) entry which is preliminary data.</text>
</comment>
<dbReference type="PANTHER" id="PTHR30126:SF39">
    <property type="entry name" value="HTH-TYPE TRANSCRIPTIONAL REGULATOR CYSL"/>
    <property type="match status" value="1"/>
</dbReference>
<sequence length="301" mass="34192">MDIEQMYRIFLTLSKDKNFSKVAEKLHISQPAVSQHIKNLEKLYNVPLFIRSKNISLTPAGETLVTYVEKILSLYDESFLATQEQQTSNNPIKVGTSLTIGTYFLPRIISQCKKQMIENVIQVKVGRTKEVIQRLLHDEIDVGLVVEEIKMNSLIEESFAEDEIVLILSPDHPWAQDDELGIKELLEANFIIMEIGSHKLAENTLRQLGIEFTPSNSMEIGDTEAMKRTVENGLGVGILFYSAVKSEVQKGTLKVMRISGHKMVQKFYWVTKPTLCANKNVDMFKEIIFSKNTHVASVEKN</sequence>
<dbReference type="EMBL" id="JAGYPF010000004">
    <property type="protein sequence ID" value="MBS4214851.1"/>
    <property type="molecule type" value="Genomic_DNA"/>
</dbReference>
<keyword evidence="4" id="KW-0804">Transcription</keyword>
<keyword evidence="2" id="KW-0805">Transcription regulation</keyword>
<dbReference type="Gene3D" id="3.40.190.10">
    <property type="entry name" value="Periplasmic binding protein-like II"/>
    <property type="match status" value="2"/>
</dbReference>
<dbReference type="GO" id="GO:0000976">
    <property type="term" value="F:transcription cis-regulatory region binding"/>
    <property type="evidence" value="ECO:0007669"/>
    <property type="project" value="TreeGrafter"/>
</dbReference>
<evidence type="ECO:0000256" key="4">
    <source>
        <dbReference type="ARBA" id="ARBA00023163"/>
    </source>
</evidence>
<dbReference type="Pfam" id="PF00126">
    <property type="entry name" value="HTH_1"/>
    <property type="match status" value="1"/>
</dbReference>
<evidence type="ECO:0000256" key="1">
    <source>
        <dbReference type="ARBA" id="ARBA00009437"/>
    </source>
</evidence>
<dbReference type="Proteomes" id="UP000679749">
    <property type="component" value="Unassembled WGS sequence"/>
</dbReference>
<dbReference type="AlphaFoldDB" id="A0A942U522"/>
<accession>A0A942U522</accession>
<dbReference type="SUPFAM" id="SSF53850">
    <property type="entry name" value="Periplasmic binding protein-like II"/>
    <property type="match status" value="1"/>
</dbReference>
<organism evidence="6 7">
    <name type="scientific">Neobacillus rhizophilus</name>
    <dbReference type="NCBI Taxonomy" id="2833579"/>
    <lineage>
        <taxon>Bacteria</taxon>
        <taxon>Bacillati</taxon>
        <taxon>Bacillota</taxon>
        <taxon>Bacilli</taxon>
        <taxon>Bacillales</taxon>
        <taxon>Bacillaceae</taxon>
        <taxon>Neobacillus</taxon>
    </lineage>
</organism>
<evidence type="ECO:0000256" key="2">
    <source>
        <dbReference type="ARBA" id="ARBA00023015"/>
    </source>
</evidence>
<dbReference type="Gene3D" id="1.10.10.10">
    <property type="entry name" value="Winged helix-like DNA-binding domain superfamily/Winged helix DNA-binding domain"/>
    <property type="match status" value="1"/>
</dbReference>
<evidence type="ECO:0000256" key="3">
    <source>
        <dbReference type="ARBA" id="ARBA00023125"/>
    </source>
</evidence>
<reference evidence="6" key="1">
    <citation type="submission" date="2021-05" db="EMBL/GenBank/DDBJ databases">
        <title>Novel Bacillus species.</title>
        <authorList>
            <person name="Liu G."/>
        </authorList>
    </citation>
    <scope>NUCLEOTIDE SEQUENCE</scope>
    <source>
        <strain evidence="6">FJAT-49825</strain>
    </source>
</reference>
<dbReference type="InterPro" id="IPR000847">
    <property type="entry name" value="LysR_HTH_N"/>
</dbReference>
<dbReference type="PROSITE" id="PS50931">
    <property type="entry name" value="HTH_LYSR"/>
    <property type="match status" value="1"/>
</dbReference>
<dbReference type="Pfam" id="PF03466">
    <property type="entry name" value="LysR_substrate"/>
    <property type="match status" value="1"/>
</dbReference>
<protein>
    <submittedName>
        <fullName evidence="6">LysR family transcriptional regulator</fullName>
    </submittedName>
</protein>
<evidence type="ECO:0000259" key="5">
    <source>
        <dbReference type="PROSITE" id="PS50931"/>
    </source>
</evidence>
<dbReference type="SUPFAM" id="SSF46785">
    <property type="entry name" value="Winged helix' DNA-binding domain"/>
    <property type="match status" value="1"/>
</dbReference>
<dbReference type="RefSeq" id="WP_213119356.1">
    <property type="nucleotide sequence ID" value="NZ_JAGYPF010000004.1"/>
</dbReference>
<feature type="domain" description="HTH lysR-type" evidence="5">
    <location>
        <begin position="1"/>
        <end position="58"/>
    </location>
</feature>
<evidence type="ECO:0000313" key="6">
    <source>
        <dbReference type="EMBL" id="MBS4214851.1"/>
    </source>
</evidence>
<dbReference type="InterPro" id="IPR036390">
    <property type="entry name" value="WH_DNA-bd_sf"/>
</dbReference>
<keyword evidence="7" id="KW-1185">Reference proteome</keyword>
<dbReference type="PANTHER" id="PTHR30126">
    <property type="entry name" value="HTH-TYPE TRANSCRIPTIONAL REGULATOR"/>
    <property type="match status" value="1"/>
</dbReference>
<name>A0A942U522_9BACI</name>
<dbReference type="InterPro" id="IPR005119">
    <property type="entry name" value="LysR_subst-bd"/>
</dbReference>
<keyword evidence="3" id="KW-0238">DNA-binding</keyword>
<proteinExistence type="inferred from homology"/>
<dbReference type="GO" id="GO:0003700">
    <property type="term" value="F:DNA-binding transcription factor activity"/>
    <property type="evidence" value="ECO:0007669"/>
    <property type="project" value="InterPro"/>
</dbReference>
<gene>
    <name evidence="6" type="ORF">KHA99_20605</name>
</gene>
<evidence type="ECO:0000313" key="7">
    <source>
        <dbReference type="Proteomes" id="UP000679749"/>
    </source>
</evidence>
<dbReference type="PRINTS" id="PR00039">
    <property type="entry name" value="HTHLYSR"/>
</dbReference>